<name>A0ACC2EIV9_DIPCM</name>
<dbReference type="EMBL" id="CM055093">
    <property type="protein sequence ID" value="KAJ7566430.1"/>
    <property type="molecule type" value="Genomic_DNA"/>
</dbReference>
<evidence type="ECO:0000313" key="1">
    <source>
        <dbReference type="EMBL" id="KAJ7566430.1"/>
    </source>
</evidence>
<gene>
    <name evidence="1" type="ORF">O6H91_02G102700</name>
</gene>
<organism evidence="1 2">
    <name type="scientific">Diphasiastrum complanatum</name>
    <name type="common">Issler's clubmoss</name>
    <name type="synonym">Lycopodium complanatum</name>
    <dbReference type="NCBI Taxonomy" id="34168"/>
    <lineage>
        <taxon>Eukaryota</taxon>
        <taxon>Viridiplantae</taxon>
        <taxon>Streptophyta</taxon>
        <taxon>Embryophyta</taxon>
        <taxon>Tracheophyta</taxon>
        <taxon>Lycopodiopsida</taxon>
        <taxon>Lycopodiales</taxon>
        <taxon>Lycopodiaceae</taxon>
        <taxon>Lycopodioideae</taxon>
        <taxon>Diphasiastrum</taxon>
    </lineage>
</organism>
<evidence type="ECO:0000313" key="2">
    <source>
        <dbReference type="Proteomes" id="UP001162992"/>
    </source>
</evidence>
<protein>
    <submittedName>
        <fullName evidence="1">Uncharacterized protein</fullName>
    </submittedName>
</protein>
<accession>A0ACC2EIV9</accession>
<keyword evidence="2" id="KW-1185">Reference proteome</keyword>
<reference evidence="2" key="1">
    <citation type="journal article" date="2024" name="Proc. Natl. Acad. Sci. U.S.A.">
        <title>Extraordinary preservation of gene collinearity over three hundred million years revealed in homosporous lycophytes.</title>
        <authorList>
            <person name="Li C."/>
            <person name="Wickell D."/>
            <person name="Kuo L.Y."/>
            <person name="Chen X."/>
            <person name="Nie B."/>
            <person name="Liao X."/>
            <person name="Peng D."/>
            <person name="Ji J."/>
            <person name="Jenkins J."/>
            <person name="Williams M."/>
            <person name="Shu S."/>
            <person name="Plott C."/>
            <person name="Barry K."/>
            <person name="Rajasekar S."/>
            <person name="Grimwood J."/>
            <person name="Han X."/>
            <person name="Sun S."/>
            <person name="Hou Z."/>
            <person name="He W."/>
            <person name="Dai G."/>
            <person name="Sun C."/>
            <person name="Schmutz J."/>
            <person name="Leebens-Mack J.H."/>
            <person name="Li F.W."/>
            <person name="Wang L."/>
        </authorList>
    </citation>
    <scope>NUCLEOTIDE SEQUENCE [LARGE SCALE GENOMIC DNA]</scope>
    <source>
        <strain evidence="2">cv. PW_Plant_1</strain>
    </source>
</reference>
<dbReference type="Proteomes" id="UP001162992">
    <property type="component" value="Chromosome 2"/>
</dbReference>
<sequence length="137" mass="15123">MIMIVSFIQRKQKMVRKGSPDAPRLTCLCAPTTHVGSFRCRLHRASEIYWKNPHKAALQQPPADCKEEDNPAPVYHGNDISSIMKAVDDSESKAKISYTKTPLSGKHVKPPSRLGTMVSSAEVSKDSASKEDTESIL</sequence>
<proteinExistence type="predicted"/>
<comment type="caution">
    <text evidence="1">The sequence shown here is derived from an EMBL/GenBank/DDBJ whole genome shotgun (WGS) entry which is preliminary data.</text>
</comment>